<dbReference type="InterPro" id="IPR023772">
    <property type="entry name" value="DNA-bd_HTH_TetR-type_CS"/>
</dbReference>
<evidence type="ECO:0000256" key="3">
    <source>
        <dbReference type="ARBA" id="ARBA00023163"/>
    </source>
</evidence>
<accession>A0ABY6IU08</accession>
<evidence type="ECO:0000259" key="5">
    <source>
        <dbReference type="PROSITE" id="PS50977"/>
    </source>
</evidence>
<protein>
    <submittedName>
        <fullName evidence="6">TetR/AcrR family transcriptional regulator</fullName>
    </submittedName>
</protein>
<evidence type="ECO:0000256" key="4">
    <source>
        <dbReference type="PROSITE-ProRule" id="PRU00335"/>
    </source>
</evidence>
<reference evidence="6" key="1">
    <citation type="submission" date="2022-10" db="EMBL/GenBank/DDBJ databases">
        <title>YIM 151497 complete genome.</title>
        <authorList>
            <person name="Chen X."/>
        </authorList>
    </citation>
    <scope>NUCLEOTIDE SEQUENCE</scope>
    <source>
        <strain evidence="6">YIM 151497</strain>
    </source>
</reference>
<evidence type="ECO:0000256" key="1">
    <source>
        <dbReference type="ARBA" id="ARBA00023015"/>
    </source>
</evidence>
<name>A0ABY6IU08_9HYPH</name>
<gene>
    <name evidence="6" type="ORF">OF122_05350</name>
</gene>
<dbReference type="InterPro" id="IPR001647">
    <property type="entry name" value="HTH_TetR"/>
</dbReference>
<dbReference type="SUPFAM" id="SSF46689">
    <property type="entry name" value="Homeodomain-like"/>
    <property type="match status" value="1"/>
</dbReference>
<organism evidence="6 7">
    <name type="scientific">Pelagibacterium flavum</name>
    <dbReference type="NCBI Taxonomy" id="2984530"/>
    <lineage>
        <taxon>Bacteria</taxon>
        <taxon>Pseudomonadati</taxon>
        <taxon>Pseudomonadota</taxon>
        <taxon>Alphaproteobacteria</taxon>
        <taxon>Hyphomicrobiales</taxon>
        <taxon>Devosiaceae</taxon>
        <taxon>Pelagibacterium</taxon>
    </lineage>
</organism>
<keyword evidence="7" id="KW-1185">Reference proteome</keyword>
<dbReference type="Gene3D" id="1.10.357.10">
    <property type="entry name" value="Tetracycline Repressor, domain 2"/>
    <property type="match status" value="1"/>
</dbReference>
<dbReference type="Pfam" id="PF00440">
    <property type="entry name" value="TetR_N"/>
    <property type="match status" value="1"/>
</dbReference>
<dbReference type="InterPro" id="IPR036271">
    <property type="entry name" value="Tet_transcr_reg_TetR-rel_C_sf"/>
</dbReference>
<keyword evidence="2 4" id="KW-0238">DNA-binding</keyword>
<dbReference type="RefSeq" id="WP_264226778.1">
    <property type="nucleotide sequence ID" value="NZ_CP107716.1"/>
</dbReference>
<dbReference type="InterPro" id="IPR050109">
    <property type="entry name" value="HTH-type_TetR-like_transc_reg"/>
</dbReference>
<proteinExistence type="predicted"/>
<feature type="domain" description="HTH tetR-type" evidence="5">
    <location>
        <begin position="2"/>
        <end position="62"/>
    </location>
</feature>
<sequence>MKNRREQILDAALEVFLEKGFDGATLAAIRQRSGASTGSIYHFFSGKADIAAALLSHATTGWAAQSGSQADPSDAEGSITSSVHGFLHWGAANPKQFAFMDELLTRSGTSPDFEAVGEMLAAGRARAGELYQSWVQMGSVRDLNWDVAYALIMGPAYALLRSATKGKQVSDLEIDVVVRAAWTAVRAAS</sequence>
<dbReference type="EMBL" id="CP107716">
    <property type="protein sequence ID" value="UYQ73190.1"/>
    <property type="molecule type" value="Genomic_DNA"/>
</dbReference>
<dbReference type="PANTHER" id="PTHR30055">
    <property type="entry name" value="HTH-TYPE TRANSCRIPTIONAL REGULATOR RUTR"/>
    <property type="match status" value="1"/>
</dbReference>
<dbReference type="PROSITE" id="PS50977">
    <property type="entry name" value="HTH_TETR_2"/>
    <property type="match status" value="1"/>
</dbReference>
<evidence type="ECO:0000256" key="2">
    <source>
        <dbReference type="ARBA" id="ARBA00023125"/>
    </source>
</evidence>
<dbReference type="PROSITE" id="PS01081">
    <property type="entry name" value="HTH_TETR_1"/>
    <property type="match status" value="1"/>
</dbReference>
<dbReference type="InterPro" id="IPR009057">
    <property type="entry name" value="Homeodomain-like_sf"/>
</dbReference>
<feature type="DNA-binding region" description="H-T-H motif" evidence="4">
    <location>
        <begin position="25"/>
        <end position="44"/>
    </location>
</feature>
<evidence type="ECO:0000313" key="7">
    <source>
        <dbReference type="Proteomes" id="UP001163882"/>
    </source>
</evidence>
<dbReference type="SUPFAM" id="SSF48498">
    <property type="entry name" value="Tetracyclin repressor-like, C-terminal domain"/>
    <property type="match status" value="1"/>
</dbReference>
<dbReference type="PANTHER" id="PTHR30055:SF234">
    <property type="entry name" value="HTH-TYPE TRANSCRIPTIONAL REGULATOR BETI"/>
    <property type="match status" value="1"/>
</dbReference>
<evidence type="ECO:0000313" key="6">
    <source>
        <dbReference type="EMBL" id="UYQ73190.1"/>
    </source>
</evidence>
<keyword evidence="3" id="KW-0804">Transcription</keyword>
<keyword evidence="1" id="KW-0805">Transcription regulation</keyword>
<dbReference type="PRINTS" id="PR00455">
    <property type="entry name" value="HTHTETR"/>
</dbReference>
<dbReference type="Proteomes" id="UP001163882">
    <property type="component" value="Chromosome"/>
</dbReference>